<name>A0A5B9VWI4_9BACT</name>
<comment type="subcellular location">
    <subcellularLocation>
        <location evidence="1">Cell membrane</location>
        <topology evidence="1">Multi-pass membrane protein</topology>
    </subcellularLocation>
</comment>
<dbReference type="KEGG" id="agv:OJF2_07770"/>
<reference evidence="10 11" key="1">
    <citation type="submission" date="2019-08" db="EMBL/GenBank/DDBJ databases">
        <title>Deep-cultivation of Planctomycetes and their phenomic and genomic characterization uncovers novel biology.</title>
        <authorList>
            <person name="Wiegand S."/>
            <person name="Jogler M."/>
            <person name="Boedeker C."/>
            <person name="Pinto D."/>
            <person name="Vollmers J."/>
            <person name="Rivas-Marin E."/>
            <person name="Kohn T."/>
            <person name="Peeters S.H."/>
            <person name="Heuer A."/>
            <person name="Rast P."/>
            <person name="Oberbeckmann S."/>
            <person name="Bunk B."/>
            <person name="Jeske O."/>
            <person name="Meyerdierks A."/>
            <person name="Storesund J.E."/>
            <person name="Kallscheuer N."/>
            <person name="Luecker S."/>
            <person name="Lage O.M."/>
            <person name="Pohl T."/>
            <person name="Merkel B.J."/>
            <person name="Hornburger P."/>
            <person name="Mueller R.-W."/>
            <person name="Bruemmer F."/>
            <person name="Labrenz M."/>
            <person name="Spormann A.M."/>
            <person name="Op den Camp H."/>
            <person name="Overmann J."/>
            <person name="Amann R."/>
            <person name="Jetten M.S.M."/>
            <person name="Mascher T."/>
            <person name="Medema M.H."/>
            <person name="Devos D.P."/>
            <person name="Kaster A.-K."/>
            <person name="Ovreas L."/>
            <person name="Rohde M."/>
            <person name="Galperin M.Y."/>
            <person name="Jogler C."/>
        </authorList>
    </citation>
    <scope>NUCLEOTIDE SEQUENCE [LARGE SCALE GENOMIC DNA]</scope>
    <source>
        <strain evidence="10 11">OJF2</strain>
    </source>
</reference>
<organism evidence="10 11">
    <name type="scientific">Aquisphaera giovannonii</name>
    <dbReference type="NCBI Taxonomy" id="406548"/>
    <lineage>
        <taxon>Bacteria</taxon>
        <taxon>Pseudomonadati</taxon>
        <taxon>Planctomycetota</taxon>
        <taxon>Planctomycetia</taxon>
        <taxon>Isosphaerales</taxon>
        <taxon>Isosphaeraceae</taxon>
        <taxon>Aquisphaera</taxon>
    </lineage>
</organism>
<feature type="domain" description="ABC transmembrane type-2" evidence="9">
    <location>
        <begin position="129"/>
        <end position="367"/>
    </location>
</feature>
<dbReference type="PANTHER" id="PTHR30294">
    <property type="entry name" value="MEMBRANE COMPONENT OF ABC TRANSPORTER YHHJ-RELATED"/>
    <property type="match status" value="1"/>
</dbReference>
<dbReference type="Gene3D" id="3.40.1710.10">
    <property type="entry name" value="abc type-2 transporter like domain"/>
    <property type="match status" value="1"/>
</dbReference>
<gene>
    <name evidence="10" type="primary">ybhR</name>
    <name evidence="10" type="ORF">OJF2_07770</name>
</gene>
<dbReference type="InterPro" id="IPR013525">
    <property type="entry name" value="ABC2_TM"/>
</dbReference>
<dbReference type="EMBL" id="CP042997">
    <property type="protein sequence ID" value="QEH32307.1"/>
    <property type="molecule type" value="Genomic_DNA"/>
</dbReference>
<evidence type="ECO:0000259" key="9">
    <source>
        <dbReference type="PROSITE" id="PS51012"/>
    </source>
</evidence>
<dbReference type="AlphaFoldDB" id="A0A5B9VWI4"/>
<evidence type="ECO:0000256" key="6">
    <source>
        <dbReference type="ARBA" id="ARBA00022989"/>
    </source>
</evidence>
<sequence>MLGRVRCLIVKEFLAVWRDKKSRIILIVPPLIQMTVFTFAATQEVKDVPVAVYDQDPGTSGRDLLMLFEGSPNFSKVIRVRSDAEAARALGDQDAVMVVRVGQDFSRELAAGRPGKVQLLLDGRRSNASRVLSGYAAEIVARYDARLAAARRGPPPASTVVARAWFNPNLEAKWSTVPALVAILSTLMGLMITGMSVARERELGTFDQVLVSPLSPTEILIGKSIPAMVIGLGEATGMILVGVLVFGVPFRGSIPLLYVSIAVYLSALIGVGLLVSSVARTQQQAILYSFMFMVPAMLLSGFATPVENMPDWLQAVTLANPVRHFLGILKGLFLKDLPAAEVARRLVPLLIIAACTLTSASWLFRRRLE</sequence>
<evidence type="ECO:0000256" key="1">
    <source>
        <dbReference type="ARBA" id="ARBA00004651"/>
    </source>
</evidence>
<dbReference type="PROSITE" id="PS51012">
    <property type="entry name" value="ABC_TM2"/>
    <property type="match status" value="1"/>
</dbReference>
<evidence type="ECO:0000256" key="3">
    <source>
        <dbReference type="ARBA" id="ARBA00022448"/>
    </source>
</evidence>
<dbReference type="GO" id="GO:0005886">
    <property type="term" value="C:plasma membrane"/>
    <property type="evidence" value="ECO:0007669"/>
    <property type="project" value="UniProtKB-SubCell"/>
</dbReference>
<keyword evidence="7 8" id="KW-0472">Membrane</keyword>
<evidence type="ECO:0000256" key="2">
    <source>
        <dbReference type="ARBA" id="ARBA00007783"/>
    </source>
</evidence>
<feature type="transmembrane region" description="Helical" evidence="8">
    <location>
        <begin position="256"/>
        <end position="278"/>
    </location>
</feature>
<evidence type="ECO:0000256" key="4">
    <source>
        <dbReference type="ARBA" id="ARBA00022475"/>
    </source>
</evidence>
<dbReference type="PANTHER" id="PTHR30294:SF44">
    <property type="entry name" value="MULTIDRUG ABC TRANSPORTER PERMEASE YBHR-RELATED"/>
    <property type="match status" value="1"/>
</dbReference>
<feature type="transmembrane region" description="Helical" evidence="8">
    <location>
        <begin position="346"/>
        <end position="364"/>
    </location>
</feature>
<feature type="transmembrane region" description="Helical" evidence="8">
    <location>
        <begin position="229"/>
        <end position="250"/>
    </location>
</feature>
<dbReference type="Proteomes" id="UP000324233">
    <property type="component" value="Chromosome"/>
</dbReference>
<dbReference type="InterPro" id="IPR051449">
    <property type="entry name" value="ABC-2_transporter_component"/>
</dbReference>
<proteinExistence type="inferred from homology"/>
<dbReference type="GO" id="GO:0140359">
    <property type="term" value="F:ABC-type transporter activity"/>
    <property type="evidence" value="ECO:0007669"/>
    <property type="project" value="InterPro"/>
</dbReference>
<protein>
    <submittedName>
        <fullName evidence="10">Inner membrane transport permease YbhR</fullName>
    </submittedName>
</protein>
<keyword evidence="6 8" id="KW-1133">Transmembrane helix</keyword>
<dbReference type="RefSeq" id="WP_148591388.1">
    <property type="nucleotide sequence ID" value="NZ_CP042997.1"/>
</dbReference>
<feature type="transmembrane region" description="Helical" evidence="8">
    <location>
        <begin position="177"/>
        <end position="198"/>
    </location>
</feature>
<accession>A0A5B9VWI4</accession>
<dbReference type="OrthoDB" id="9776218at2"/>
<keyword evidence="5 8" id="KW-0812">Transmembrane</keyword>
<dbReference type="InterPro" id="IPR047817">
    <property type="entry name" value="ABC2_TM_bact-type"/>
</dbReference>
<dbReference type="Pfam" id="PF12698">
    <property type="entry name" value="ABC2_membrane_3"/>
    <property type="match status" value="1"/>
</dbReference>
<keyword evidence="3" id="KW-0813">Transport</keyword>
<evidence type="ECO:0000256" key="5">
    <source>
        <dbReference type="ARBA" id="ARBA00022692"/>
    </source>
</evidence>
<evidence type="ECO:0000256" key="7">
    <source>
        <dbReference type="ARBA" id="ARBA00023136"/>
    </source>
</evidence>
<evidence type="ECO:0000313" key="10">
    <source>
        <dbReference type="EMBL" id="QEH32307.1"/>
    </source>
</evidence>
<evidence type="ECO:0000256" key="8">
    <source>
        <dbReference type="SAM" id="Phobius"/>
    </source>
</evidence>
<keyword evidence="11" id="KW-1185">Reference proteome</keyword>
<feature type="transmembrane region" description="Helical" evidence="8">
    <location>
        <begin position="285"/>
        <end position="303"/>
    </location>
</feature>
<keyword evidence="4" id="KW-1003">Cell membrane</keyword>
<comment type="similarity">
    <text evidence="2">Belongs to the ABC-2 integral membrane protein family.</text>
</comment>
<evidence type="ECO:0000313" key="11">
    <source>
        <dbReference type="Proteomes" id="UP000324233"/>
    </source>
</evidence>